<comment type="caution">
    <text evidence="3">Lacks conserved residue(s) required for the propagation of feature annotation.</text>
</comment>
<dbReference type="Proteomes" id="UP000062998">
    <property type="component" value="Unassembled WGS sequence"/>
</dbReference>
<evidence type="ECO:0000256" key="2">
    <source>
        <dbReference type="ARBA" id="ARBA00023125"/>
    </source>
</evidence>
<dbReference type="GO" id="GO:0003677">
    <property type="term" value="F:DNA binding"/>
    <property type="evidence" value="ECO:0007669"/>
    <property type="project" value="UniProtKB-KW"/>
</dbReference>
<accession>A0A107F7C7</accession>
<dbReference type="InterPro" id="IPR011006">
    <property type="entry name" value="CheY-like_superfamily"/>
</dbReference>
<dbReference type="InterPro" id="IPR058245">
    <property type="entry name" value="NreC/VraR/RcsB-like_REC"/>
</dbReference>
<evidence type="ECO:0000313" key="6">
    <source>
        <dbReference type="EMBL" id="KWE05687.1"/>
    </source>
</evidence>
<name>A0A107F7C7_9BURK</name>
<dbReference type="InterPro" id="IPR039420">
    <property type="entry name" value="WalR-like"/>
</dbReference>
<dbReference type="Gene3D" id="3.40.50.2300">
    <property type="match status" value="1"/>
</dbReference>
<dbReference type="AlphaFoldDB" id="A0A107F7C7"/>
<dbReference type="InterPro" id="IPR016032">
    <property type="entry name" value="Sig_transdc_resp-reg_C-effctor"/>
</dbReference>
<dbReference type="PANTHER" id="PTHR43214:SF17">
    <property type="entry name" value="TRANSCRIPTIONAL REGULATORY PROTEIN RCSB"/>
    <property type="match status" value="1"/>
</dbReference>
<dbReference type="SUPFAM" id="SSF52172">
    <property type="entry name" value="CheY-like"/>
    <property type="match status" value="1"/>
</dbReference>
<dbReference type="InterPro" id="IPR036388">
    <property type="entry name" value="WH-like_DNA-bd_sf"/>
</dbReference>
<keyword evidence="2" id="KW-0238">DNA-binding</keyword>
<dbReference type="Gene3D" id="1.10.10.10">
    <property type="entry name" value="Winged helix-like DNA-binding domain superfamily/Winged helix DNA-binding domain"/>
    <property type="match status" value="1"/>
</dbReference>
<dbReference type="PANTHER" id="PTHR43214">
    <property type="entry name" value="TWO-COMPONENT RESPONSE REGULATOR"/>
    <property type="match status" value="1"/>
</dbReference>
<dbReference type="InterPro" id="IPR000792">
    <property type="entry name" value="Tscrpt_reg_LuxR_C"/>
</dbReference>
<dbReference type="Pfam" id="PF00072">
    <property type="entry name" value="Response_reg"/>
    <property type="match status" value="1"/>
</dbReference>
<feature type="domain" description="HTH luxR-type" evidence="4">
    <location>
        <begin position="142"/>
        <end position="207"/>
    </location>
</feature>
<evidence type="ECO:0000256" key="1">
    <source>
        <dbReference type="ARBA" id="ARBA00022553"/>
    </source>
</evidence>
<dbReference type="SMART" id="SM00421">
    <property type="entry name" value="HTH_LUXR"/>
    <property type="match status" value="1"/>
</dbReference>
<dbReference type="GO" id="GO:0000160">
    <property type="term" value="P:phosphorelay signal transduction system"/>
    <property type="evidence" value="ECO:0007669"/>
    <property type="project" value="InterPro"/>
</dbReference>
<evidence type="ECO:0000313" key="7">
    <source>
        <dbReference type="Proteomes" id="UP000062998"/>
    </source>
</evidence>
<evidence type="ECO:0008006" key="8">
    <source>
        <dbReference type="Google" id="ProtNLM"/>
    </source>
</evidence>
<reference evidence="6 7" key="1">
    <citation type="submission" date="2015-11" db="EMBL/GenBank/DDBJ databases">
        <title>Expanding the genomic diversity of Burkholderia species for the development of highly accurate diagnostics.</title>
        <authorList>
            <person name="Sahl J."/>
            <person name="Keim P."/>
            <person name="Wagner D."/>
        </authorList>
    </citation>
    <scope>NUCLEOTIDE SEQUENCE [LARGE SCALE GENOMIC DNA]</scope>
    <source>
        <strain evidence="6 7">MSMB2167WGS</strain>
    </source>
</reference>
<dbReference type="PROSITE" id="PS50043">
    <property type="entry name" value="HTH_LUXR_2"/>
    <property type="match status" value="1"/>
</dbReference>
<evidence type="ECO:0000259" key="5">
    <source>
        <dbReference type="PROSITE" id="PS50110"/>
    </source>
</evidence>
<dbReference type="PROSITE" id="PS50110">
    <property type="entry name" value="RESPONSE_REGULATORY"/>
    <property type="match status" value="1"/>
</dbReference>
<dbReference type="CDD" id="cd06170">
    <property type="entry name" value="LuxR_C_like"/>
    <property type="match status" value="1"/>
</dbReference>
<dbReference type="Pfam" id="PF00196">
    <property type="entry name" value="GerE"/>
    <property type="match status" value="1"/>
</dbReference>
<sequence>MTLDLIVADDQPIFALGVERLVASHGIGCVTHRVSDSATLIAILHADACDVLVTNFMFEGDRQGGGLRTLGYVRRNFPALPIVVFTVAENHAIYREIWRLGVAALVSKADSPGELLLAIRSAASGQRYRSAMIRRCVESAPCLRGASHLSPREAEILLLFVTGLSAAEVAERLKRSVKTVSRHKRSGMEKLGVSTDYELFDYMRELGGGRVD</sequence>
<gene>
    <name evidence="6" type="ORF">WL73_11980</name>
</gene>
<feature type="domain" description="Response regulatory" evidence="5">
    <location>
        <begin position="4"/>
        <end position="123"/>
    </location>
</feature>
<dbReference type="PRINTS" id="PR00038">
    <property type="entry name" value="HTHLUXR"/>
</dbReference>
<comment type="caution">
    <text evidence="6">The sequence shown here is derived from an EMBL/GenBank/DDBJ whole genome shotgun (WGS) entry which is preliminary data.</text>
</comment>
<proteinExistence type="predicted"/>
<dbReference type="GO" id="GO:0006355">
    <property type="term" value="P:regulation of DNA-templated transcription"/>
    <property type="evidence" value="ECO:0007669"/>
    <property type="project" value="InterPro"/>
</dbReference>
<dbReference type="CDD" id="cd17535">
    <property type="entry name" value="REC_NarL-like"/>
    <property type="match status" value="1"/>
</dbReference>
<dbReference type="SMART" id="SM00448">
    <property type="entry name" value="REC"/>
    <property type="match status" value="1"/>
</dbReference>
<dbReference type="SUPFAM" id="SSF46894">
    <property type="entry name" value="C-terminal effector domain of the bipartite response regulators"/>
    <property type="match status" value="1"/>
</dbReference>
<evidence type="ECO:0000256" key="3">
    <source>
        <dbReference type="PROSITE-ProRule" id="PRU00169"/>
    </source>
</evidence>
<protein>
    <recommendedName>
        <fullName evidence="8">Two-component system response regulator</fullName>
    </recommendedName>
</protein>
<dbReference type="EMBL" id="LPIX01000041">
    <property type="protein sequence ID" value="KWE05687.1"/>
    <property type="molecule type" value="Genomic_DNA"/>
</dbReference>
<dbReference type="InterPro" id="IPR001789">
    <property type="entry name" value="Sig_transdc_resp-reg_receiver"/>
</dbReference>
<organism evidence="6 7">
    <name type="scientific">Burkholderia ubonensis</name>
    <dbReference type="NCBI Taxonomy" id="101571"/>
    <lineage>
        <taxon>Bacteria</taxon>
        <taxon>Pseudomonadati</taxon>
        <taxon>Pseudomonadota</taxon>
        <taxon>Betaproteobacteria</taxon>
        <taxon>Burkholderiales</taxon>
        <taxon>Burkholderiaceae</taxon>
        <taxon>Burkholderia</taxon>
        <taxon>Burkholderia cepacia complex</taxon>
    </lineage>
</organism>
<evidence type="ECO:0000259" key="4">
    <source>
        <dbReference type="PROSITE" id="PS50043"/>
    </source>
</evidence>
<keyword evidence="1" id="KW-0597">Phosphoprotein</keyword>